<dbReference type="Pfam" id="PF00076">
    <property type="entry name" value="RRM_1"/>
    <property type="match status" value="1"/>
</dbReference>
<dbReference type="InterPro" id="IPR035979">
    <property type="entry name" value="RBD_domain_sf"/>
</dbReference>
<reference evidence="5 6" key="1">
    <citation type="journal article" date="2013" name="Curr. Biol.">
        <title>The Genome of the Foraminiferan Reticulomyxa filosa.</title>
        <authorList>
            <person name="Glockner G."/>
            <person name="Hulsmann N."/>
            <person name="Schleicher M."/>
            <person name="Noegel A.A."/>
            <person name="Eichinger L."/>
            <person name="Gallinger C."/>
            <person name="Pawlowski J."/>
            <person name="Sierra R."/>
            <person name="Euteneuer U."/>
            <person name="Pillet L."/>
            <person name="Moustafa A."/>
            <person name="Platzer M."/>
            <person name="Groth M."/>
            <person name="Szafranski K."/>
            <person name="Schliwa M."/>
        </authorList>
    </citation>
    <scope>NUCLEOTIDE SEQUENCE [LARGE SCALE GENOMIC DNA]</scope>
</reference>
<dbReference type="EMBL" id="ASPP01006575">
    <property type="protein sequence ID" value="ETO28599.1"/>
    <property type="molecule type" value="Genomic_DNA"/>
</dbReference>
<dbReference type="InterPro" id="IPR012677">
    <property type="entry name" value="Nucleotide-bd_a/b_plait_sf"/>
</dbReference>
<comment type="caution">
    <text evidence="5">The sequence shown here is derived from an EMBL/GenBank/DDBJ whole genome shotgun (WGS) entry which is preliminary data.</text>
</comment>
<proteinExistence type="predicted"/>
<evidence type="ECO:0000259" key="4">
    <source>
        <dbReference type="PROSITE" id="PS50102"/>
    </source>
</evidence>
<name>X6NS92_RETFI</name>
<evidence type="ECO:0000256" key="3">
    <source>
        <dbReference type="PROSITE-ProRule" id="PRU00176"/>
    </source>
</evidence>
<sequence>MLEVYVRNISYQAREQDIYDHFSQCGKIERITLPRDLTSSKLKGYCFVKFSDNNEVLRACQLDGSELMGRNIEVRRNKGKINTPNASNVVNENQNTTNNCSKTLLLLHSLTPRQEYEHLTRESNNFFLFFCVYYNCNFYIQIRKEYRKVLSHTIAVLFCYVEFKDEASIDRAIALDGCIIHNRPIRVDYADPYQPKHQQQSLTKSNIEVVNNKNNNDIHTPSNKYVTVSQAPALSLNVINLQTPTNLITTRSRLESPLVTKLQHTKSNSLSNCKSGVQDAFCNPLNTALSPSLSCPPSPILFADGENVVPVDISDEIIASNDLVPREHNKIRDNQAAFSSGSLLSLYNFELDTSSAKNKSSNSITESQWFFDAKCYFCNSPLLFNCPSNCIIQPIPCHQCGNNQFILQ</sequence>
<protein>
    <submittedName>
        <fullName evidence="5">RNP-1 like RNA-binding protein</fullName>
    </submittedName>
</protein>
<dbReference type="OrthoDB" id="6159137at2759"/>
<dbReference type="PROSITE" id="PS50102">
    <property type="entry name" value="RRM"/>
    <property type="match status" value="2"/>
</dbReference>
<dbReference type="SMART" id="SM00360">
    <property type="entry name" value="RRM"/>
    <property type="match status" value="1"/>
</dbReference>
<dbReference type="PANTHER" id="PTHR23236:SF119">
    <property type="entry name" value="NUCLEAR RNA-BINDING PROTEIN SART-3"/>
    <property type="match status" value="1"/>
</dbReference>
<evidence type="ECO:0000313" key="5">
    <source>
        <dbReference type="EMBL" id="ETO28599.1"/>
    </source>
</evidence>
<keyword evidence="1" id="KW-0677">Repeat</keyword>
<feature type="domain" description="RRM" evidence="4">
    <location>
        <begin position="2"/>
        <end position="79"/>
    </location>
</feature>
<dbReference type="PANTHER" id="PTHR23236">
    <property type="entry name" value="EUKARYOTIC TRANSLATION INITIATION FACTOR 4B/4H"/>
    <property type="match status" value="1"/>
</dbReference>
<dbReference type="SUPFAM" id="SSF54928">
    <property type="entry name" value="RNA-binding domain, RBD"/>
    <property type="match status" value="2"/>
</dbReference>
<feature type="domain" description="RRM" evidence="4">
    <location>
        <begin position="103"/>
        <end position="192"/>
    </location>
</feature>
<evidence type="ECO:0000256" key="2">
    <source>
        <dbReference type="ARBA" id="ARBA00022884"/>
    </source>
</evidence>
<keyword evidence="2 3" id="KW-0694">RNA-binding</keyword>
<evidence type="ECO:0000256" key="1">
    <source>
        <dbReference type="ARBA" id="ARBA00022737"/>
    </source>
</evidence>
<dbReference type="GO" id="GO:0003723">
    <property type="term" value="F:RNA binding"/>
    <property type="evidence" value="ECO:0007669"/>
    <property type="project" value="UniProtKB-UniRule"/>
</dbReference>
<keyword evidence="6" id="KW-1185">Reference proteome</keyword>
<dbReference type="Proteomes" id="UP000023152">
    <property type="component" value="Unassembled WGS sequence"/>
</dbReference>
<dbReference type="InterPro" id="IPR000504">
    <property type="entry name" value="RRM_dom"/>
</dbReference>
<gene>
    <name evidence="5" type="ORF">RFI_08531</name>
</gene>
<dbReference type="AlphaFoldDB" id="X6NS92"/>
<organism evidence="5 6">
    <name type="scientific">Reticulomyxa filosa</name>
    <dbReference type="NCBI Taxonomy" id="46433"/>
    <lineage>
        <taxon>Eukaryota</taxon>
        <taxon>Sar</taxon>
        <taxon>Rhizaria</taxon>
        <taxon>Retaria</taxon>
        <taxon>Foraminifera</taxon>
        <taxon>Monothalamids</taxon>
        <taxon>Reticulomyxidae</taxon>
        <taxon>Reticulomyxa</taxon>
    </lineage>
</organism>
<evidence type="ECO:0000313" key="6">
    <source>
        <dbReference type="Proteomes" id="UP000023152"/>
    </source>
</evidence>
<accession>X6NS92</accession>
<dbReference type="Gene3D" id="3.30.70.330">
    <property type="match status" value="2"/>
</dbReference>